<evidence type="ECO:0000313" key="1">
    <source>
        <dbReference type="EMBL" id="KAI3796784.1"/>
    </source>
</evidence>
<dbReference type="EMBL" id="CM042029">
    <property type="protein sequence ID" value="KAI3796784.1"/>
    <property type="molecule type" value="Genomic_DNA"/>
</dbReference>
<organism evidence="1 2">
    <name type="scientific">Smallanthus sonchifolius</name>
    <dbReference type="NCBI Taxonomy" id="185202"/>
    <lineage>
        <taxon>Eukaryota</taxon>
        <taxon>Viridiplantae</taxon>
        <taxon>Streptophyta</taxon>
        <taxon>Embryophyta</taxon>
        <taxon>Tracheophyta</taxon>
        <taxon>Spermatophyta</taxon>
        <taxon>Magnoliopsida</taxon>
        <taxon>eudicotyledons</taxon>
        <taxon>Gunneridae</taxon>
        <taxon>Pentapetalae</taxon>
        <taxon>asterids</taxon>
        <taxon>campanulids</taxon>
        <taxon>Asterales</taxon>
        <taxon>Asteraceae</taxon>
        <taxon>Asteroideae</taxon>
        <taxon>Heliantheae alliance</taxon>
        <taxon>Millerieae</taxon>
        <taxon>Smallanthus</taxon>
    </lineage>
</organism>
<comment type="caution">
    <text evidence="1">The sequence shown here is derived from an EMBL/GenBank/DDBJ whole genome shotgun (WGS) entry which is preliminary data.</text>
</comment>
<evidence type="ECO:0000313" key="2">
    <source>
        <dbReference type="Proteomes" id="UP001056120"/>
    </source>
</evidence>
<accession>A0ACB9HLX3</accession>
<name>A0ACB9HLX3_9ASTR</name>
<protein>
    <submittedName>
        <fullName evidence="1">Uncharacterized protein</fullName>
    </submittedName>
</protein>
<reference evidence="2" key="1">
    <citation type="journal article" date="2022" name="Mol. Ecol. Resour.">
        <title>The genomes of chicory, endive, great burdock and yacon provide insights into Asteraceae palaeo-polyploidization history and plant inulin production.</title>
        <authorList>
            <person name="Fan W."/>
            <person name="Wang S."/>
            <person name="Wang H."/>
            <person name="Wang A."/>
            <person name="Jiang F."/>
            <person name="Liu H."/>
            <person name="Zhao H."/>
            <person name="Xu D."/>
            <person name="Zhang Y."/>
        </authorList>
    </citation>
    <scope>NUCLEOTIDE SEQUENCE [LARGE SCALE GENOMIC DNA]</scope>
    <source>
        <strain evidence="2">cv. Yunnan</strain>
    </source>
</reference>
<proteinExistence type="predicted"/>
<sequence>MSHDTYNFSIYIYINSLSIPLEPDDHQSLARLIDFCNAIMKPLFSIGGCSSFWNLSSYQPENWKGLKYDYCFEIGELQV</sequence>
<reference evidence="1 2" key="2">
    <citation type="journal article" date="2022" name="Mol. Ecol. Resour.">
        <title>The genomes of chicory, endive, great burdock and yacon provide insights into Asteraceae paleo-polyploidization history and plant inulin production.</title>
        <authorList>
            <person name="Fan W."/>
            <person name="Wang S."/>
            <person name="Wang H."/>
            <person name="Wang A."/>
            <person name="Jiang F."/>
            <person name="Liu H."/>
            <person name="Zhao H."/>
            <person name="Xu D."/>
            <person name="Zhang Y."/>
        </authorList>
    </citation>
    <scope>NUCLEOTIDE SEQUENCE [LARGE SCALE GENOMIC DNA]</scope>
    <source>
        <strain evidence="2">cv. Yunnan</strain>
        <tissue evidence="1">Leaves</tissue>
    </source>
</reference>
<keyword evidence="2" id="KW-1185">Reference proteome</keyword>
<gene>
    <name evidence="1" type="ORF">L1987_39469</name>
</gene>
<dbReference type="Proteomes" id="UP001056120">
    <property type="component" value="Linkage Group LG12"/>
</dbReference>